<dbReference type="AlphaFoldDB" id="A0A915HUS1"/>
<evidence type="ECO:0000313" key="2">
    <source>
        <dbReference type="WBParaSite" id="nRc.2.0.1.t05644-RA"/>
    </source>
</evidence>
<dbReference type="Proteomes" id="UP000887565">
    <property type="component" value="Unplaced"/>
</dbReference>
<proteinExistence type="predicted"/>
<evidence type="ECO:0000313" key="1">
    <source>
        <dbReference type="Proteomes" id="UP000887565"/>
    </source>
</evidence>
<organism evidence="1 2">
    <name type="scientific">Romanomermis culicivorax</name>
    <name type="common">Nematode worm</name>
    <dbReference type="NCBI Taxonomy" id="13658"/>
    <lineage>
        <taxon>Eukaryota</taxon>
        <taxon>Metazoa</taxon>
        <taxon>Ecdysozoa</taxon>
        <taxon>Nematoda</taxon>
        <taxon>Enoplea</taxon>
        <taxon>Dorylaimia</taxon>
        <taxon>Mermithida</taxon>
        <taxon>Mermithoidea</taxon>
        <taxon>Mermithidae</taxon>
        <taxon>Romanomermis</taxon>
    </lineage>
</organism>
<dbReference type="WBParaSite" id="nRc.2.0.1.t05644-RA">
    <property type="protein sequence ID" value="nRc.2.0.1.t05644-RA"/>
    <property type="gene ID" value="nRc.2.0.1.g05644"/>
</dbReference>
<reference evidence="2" key="1">
    <citation type="submission" date="2022-11" db="UniProtKB">
        <authorList>
            <consortium name="WormBaseParasite"/>
        </authorList>
    </citation>
    <scope>IDENTIFICATION</scope>
</reference>
<name>A0A915HUS1_ROMCU</name>
<accession>A0A915HUS1</accession>
<protein>
    <submittedName>
        <fullName evidence="2">Uncharacterized protein</fullName>
    </submittedName>
</protein>
<sequence length="147" mass="16422">MIDTTMNETNLPVEMATTVIAINATARLMPLITEFKHDAEVQHQLELLKNLPPKSVFKAPKPLAPLMDIKSPISMPSISALPMTVSFQTRALALPPLAAVMSTTTTIFICKRVFRKSEILEATKRVYYLQAFVFCINEQAIVEIVFN</sequence>
<keyword evidence="1" id="KW-1185">Reference proteome</keyword>